<reference evidence="1" key="1">
    <citation type="submission" date="2019-09" db="EMBL/GenBank/DDBJ databases">
        <title>Draft genome information of white flower Hibiscus syriacus.</title>
        <authorList>
            <person name="Kim Y.-M."/>
        </authorList>
    </citation>
    <scope>NUCLEOTIDE SEQUENCE [LARGE SCALE GENOMIC DNA]</scope>
    <source>
        <strain evidence="1">YM2019G1</strain>
    </source>
</reference>
<dbReference type="Proteomes" id="UP000436088">
    <property type="component" value="Unassembled WGS sequence"/>
</dbReference>
<proteinExistence type="predicted"/>
<comment type="caution">
    <text evidence="1">The sequence shown here is derived from an EMBL/GenBank/DDBJ whole genome shotgun (WGS) entry which is preliminary data.</text>
</comment>
<dbReference type="AlphaFoldDB" id="A0A6A2X9A4"/>
<gene>
    <name evidence="1" type="ORF">F3Y22_tig00111877pilonHSYRG00410</name>
</gene>
<accession>A0A6A2X9A4</accession>
<evidence type="ECO:0000313" key="2">
    <source>
        <dbReference type="Proteomes" id="UP000436088"/>
    </source>
</evidence>
<evidence type="ECO:0000313" key="1">
    <source>
        <dbReference type="EMBL" id="KAE8672021.1"/>
    </source>
</evidence>
<name>A0A6A2X9A4_HIBSY</name>
<keyword evidence="2" id="KW-1185">Reference proteome</keyword>
<organism evidence="1 2">
    <name type="scientific">Hibiscus syriacus</name>
    <name type="common">Rose of Sharon</name>
    <dbReference type="NCBI Taxonomy" id="106335"/>
    <lineage>
        <taxon>Eukaryota</taxon>
        <taxon>Viridiplantae</taxon>
        <taxon>Streptophyta</taxon>
        <taxon>Embryophyta</taxon>
        <taxon>Tracheophyta</taxon>
        <taxon>Spermatophyta</taxon>
        <taxon>Magnoliopsida</taxon>
        <taxon>eudicotyledons</taxon>
        <taxon>Gunneridae</taxon>
        <taxon>Pentapetalae</taxon>
        <taxon>rosids</taxon>
        <taxon>malvids</taxon>
        <taxon>Malvales</taxon>
        <taxon>Malvaceae</taxon>
        <taxon>Malvoideae</taxon>
        <taxon>Hibiscus</taxon>
    </lineage>
</organism>
<dbReference type="EMBL" id="VEPZ02001457">
    <property type="protein sequence ID" value="KAE8672021.1"/>
    <property type="molecule type" value="Genomic_DNA"/>
</dbReference>
<protein>
    <submittedName>
        <fullName evidence="1">Uncharacterized protein</fullName>
    </submittedName>
</protein>
<sequence>MKFNTNGAVMGPHGQAGICSVLKDHNGAIVVKFSKSIGLSDPVSAELNPNTDADRTAKSGIDLMLELLKFAPTVNPS</sequence>